<dbReference type="Pfam" id="PF00557">
    <property type="entry name" value="Peptidase_M24"/>
    <property type="match status" value="1"/>
</dbReference>
<dbReference type="Proteomes" id="UP000176303">
    <property type="component" value="Unassembled WGS sequence"/>
</dbReference>
<dbReference type="GO" id="GO:0004239">
    <property type="term" value="F:initiator methionyl aminopeptidase activity"/>
    <property type="evidence" value="ECO:0007669"/>
    <property type="project" value="UniProtKB-UniRule"/>
</dbReference>
<dbReference type="EC" id="3.4.11.18" evidence="6 7"/>
<feature type="binding site" evidence="6">
    <location>
        <position position="242"/>
    </location>
    <ligand>
        <name>a divalent metal cation</name>
        <dbReference type="ChEBI" id="CHEBI:60240"/>
        <label>1</label>
    </ligand>
</feature>
<dbReference type="GO" id="GO:0070006">
    <property type="term" value="F:metalloaminopeptidase activity"/>
    <property type="evidence" value="ECO:0007669"/>
    <property type="project" value="UniProtKB-UniRule"/>
</dbReference>
<evidence type="ECO:0000256" key="2">
    <source>
        <dbReference type="ARBA" id="ARBA00022438"/>
    </source>
</evidence>
<dbReference type="PANTHER" id="PTHR43330">
    <property type="entry name" value="METHIONINE AMINOPEPTIDASE"/>
    <property type="match status" value="1"/>
</dbReference>
<keyword evidence="2 6" id="KW-0031">Aminopeptidase</keyword>
<organism evidence="9 10">
    <name type="scientific">Candidatus Uhrbacteria bacterium RIFCSPHIGHO2_02_FULL_57_19</name>
    <dbReference type="NCBI Taxonomy" id="1802391"/>
    <lineage>
        <taxon>Bacteria</taxon>
        <taxon>Candidatus Uhriibacteriota</taxon>
    </lineage>
</organism>
<accession>A0A1F7U7L3</accession>
<feature type="binding site" evidence="6">
    <location>
        <position position="184"/>
    </location>
    <ligand>
        <name>substrate</name>
    </ligand>
</feature>
<dbReference type="PANTHER" id="PTHR43330:SF27">
    <property type="entry name" value="METHIONINE AMINOPEPTIDASE"/>
    <property type="match status" value="1"/>
</dbReference>
<keyword evidence="3 6" id="KW-0645">Protease</keyword>
<comment type="function">
    <text evidence="1 6">Removes the N-terminal methionine from nascent proteins. The N-terminal methionine is often cleaved when the second residue in the primary sequence is small and uncharged (Met-Ala-, Cys, Gly, Pro, Ser, Thr, or Val). Requires deformylation of the N(alpha)-formylated initiator methionine before it can be hydrolyzed.</text>
</comment>
<protein>
    <recommendedName>
        <fullName evidence="6 7">Methionine aminopeptidase</fullName>
        <shortName evidence="6">MAP</shortName>
        <shortName evidence="6">MetAP</shortName>
        <ecNumber evidence="6 7">3.4.11.18</ecNumber>
    </recommendedName>
    <alternativeName>
        <fullName evidence="6">Peptidase M</fullName>
    </alternativeName>
</protein>
<dbReference type="GO" id="GO:0006508">
    <property type="term" value="P:proteolysis"/>
    <property type="evidence" value="ECO:0007669"/>
    <property type="project" value="UniProtKB-KW"/>
</dbReference>
<comment type="subunit">
    <text evidence="6">Monomer.</text>
</comment>
<dbReference type="InterPro" id="IPR001714">
    <property type="entry name" value="Pept_M24_MAP"/>
</dbReference>
<dbReference type="GO" id="GO:0005829">
    <property type="term" value="C:cytosol"/>
    <property type="evidence" value="ECO:0007669"/>
    <property type="project" value="TreeGrafter"/>
</dbReference>
<dbReference type="AlphaFoldDB" id="A0A1F7U7L3"/>
<feature type="domain" description="Peptidase M24" evidence="8">
    <location>
        <begin position="14"/>
        <end position="249"/>
    </location>
</feature>
<dbReference type="EMBL" id="MGDZ01000004">
    <property type="protein sequence ID" value="OGL74255.1"/>
    <property type="molecule type" value="Genomic_DNA"/>
</dbReference>
<evidence type="ECO:0000256" key="6">
    <source>
        <dbReference type="HAMAP-Rule" id="MF_01974"/>
    </source>
</evidence>
<evidence type="ECO:0000256" key="5">
    <source>
        <dbReference type="ARBA" id="ARBA00022801"/>
    </source>
</evidence>
<feature type="binding site" evidence="6">
    <location>
        <position position="177"/>
    </location>
    <ligand>
        <name>a divalent metal cation</name>
        <dbReference type="ChEBI" id="CHEBI:60240"/>
        <label>2</label>
        <note>catalytic</note>
    </ligand>
</feature>
<dbReference type="InterPro" id="IPR002467">
    <property type="entry name" value="Pept_M24A_MAP1"/>
</dbReference>
<feature type="binding site" evidence="6">
    <location>
        <position position="114"/>
    </location>
    <ligand>
        <name>a divalent metal cation</name>
        <dbReference type="ChEBI" id="CHEBI:60240"/>
        <label>2</label>
        <note>catalytic</note>
    </ligand>
</feature>
<comment type="catalytic activity">
    <reaction evidence="6 7">
        <text>Release of N-terminal amino acids, preferentially methionine, from peptides and arylamides.</text>
        <dbReference type="EC" id="3.4.11.18"/>
    </reaction>
</comment>
<evidence type="ECO:0000313" key="10">
    <source>
        <dbReference type="Proteomes" id="UP000176303"/>
    </source>
</evidence>
<dbReference type="SUPFAM" id="SSF55920">
    <property type="entry name" value="Creatinase/aminopeptidase"/>
    <property type="match status" value="1"/>
</dbReference>
<feature type="binding site" evidence="6">
    <location>
        <position position="114"/>
    </location>
    <ligand>
        <name>a divalent metal cation</name>
        <dbReference type="ChEBI" id="CHEBI:60240"/>
        <label>1</label>
    </ligand>
</feature>
<comment type="cofactor">
    <cofactor evidence="6">
        <name>Co(2+)</name>
        <dbReference type="ChEBI" id="CHEBI:48828"/>
    </cofactor>
    <cofactor evidence="6">
        <name>Zn(2+)</name>
        <dbReference type="ChEBI" id="CHEBI:29105"/>
    </cofactor>
    <cofactor evidence="6">
        <name>Mn(2+)</name>
        <dbReference type="ChEBI" id="CHEBI:29035"/>
    </cofactor>
    <cofactor evidence="6">
        <name>Fe(2+)</name>
        <dbReference type="ChEBI" id="CHEBI:29033"/>
    </cofactor>
    <text evidence="6">Binds 2 divalent metal cations per subunit. Has a high-affinity and a low affinity metal-binding site. The true nature of the physiological cofactor is under debate. The enzyme is active with cobalt, zinc, manganese or divalent iron ions. Most likely, methionine aminopeptidases function as mononuclear Fe(2+)-metalloproteases under physiological conditions, and the catalytically relevant metal-binding site has been assigned to the histidine-containing high-affinity site.</text>
</comment>
<evidence type="ECO:0000259" key="8">
    <source>
        <dbReference type="Pfam" id="PF00557"/>
    </source>
</evidence>
<evidence type="ECO:0000256" key="3">
    <source>
        <dbReference type="ARBA" id="ARBA00022670"/>
    </source>
</evidence>
<name>A0A1F7U7L3_9BACT</name>
<evidence type="ECO:0000256" key="7">
    <source>
        <dbReference type="RuleBase" id="RU003653"/>
    </source>
</evidence>
<evidence type="ECO:0000313" key="9">
    <source>
        <dbReference type="EMBL" id="OGL74255.1"/>
    </source>
</evidence>
<dbReference type="HAMAP" id="MF_01974">
    <property type="entry name" value="MetAP_1"/>
    <property type="match status" value="1"/>
</dbReference>
<comment type="caution">
    <text evidence="9">The sequence shown here is derived from an EMBL/GenBank/DDBJ whole genome shotgun (WGS) entry which is preliminary data.</text>
</comment>
<evidence type="ECO:0000256" key="1">
    <source>
        <dbReference type="ARBA" id="ARBA00002521"/>
    </source>
</evidence>
<comment type="similarity">
    <text evidence="6">Belongs to the peptidase M24A family. Methionine aminopeptidase type 1 subfamily.</text>
</comment>
<feature type="binding site" evidence="6">
    <location>
        <position position="242"/>
    </location>
    <ligand>
        <name>a divalent metal cation</name>
        <dbReference type="ChEBI" id="CHEBI:60240"/>
        <label>2</label>
        <note>catalytic</note>
    </ligand>
</feature>
<feature type="binding site" evidence="6">
    <location>
        <position position="85"/>
    </location>
    <ligand>
        <name>substrate</name>
    </ligand>
</feature>
<dbReference type="Gene3D" id="3.90.230.10">
    <property type="entry name" value="Creatinase/methionine aminopeptidase superfamily"/>
    <property type="match status" value="1"/>
</dbReference>
<evidence type="ECO:0000256" key="4">
    <source>
        <dbReference type="ARBA" id="ARBA00022723"/>
    </source>
</evidence>
<keyword evidence="5 6" id="KW-0378">Hydrolase</keyword>
<dbReference type="InterPro" id="IPR036005">
    <property type="entry name" value="Creatinase/aminopeptidase-like"/>
</dbReference>
<dbReference type="GO" id="GO:0046872">
    <property type="term" value="F:metal ion binding"/>
    <property type="evidence" value="ECO:0007669"/>
    <property type="project" value="UniProtKB-UniRule"/>
</dbReference>
<dbReference type="InterPro" id="IPR000994">
    <property type="entry name" value="Pept_M24"/>
</dbReference>
<sequence>MPYSVIKAPEEIEVIREGGVILSRILGEVVGLVKPGITTGEIDKLAESRMREAGGEPSFLGYKTRASDRPYPTTLCTSINHEVVHAPAAPNRTLKDGDVIGLDIGLRYQGYCTDMAVTVGIGKISKDAGRLIAVTRDALFRGLETVRPGGFVGDIGRAVQTYVEKNGFSVVRDLVGHGVGKNVHEEPRIPNYFDPKARPVKIEEGMVLCIEPMVNVGKFAVVTLPDGWTIATADNSLAAHFEVTLAVTKGGYEILTPLPV</sequence>
<gene>
    <name evidence="6" type="primary">map</name>
    <name evidence="9" type="ORF">A3D72_03560</name>
</gene>
<feature type="binding site" evidence="6">
    <location>
        <position position="103"/>
    </location>
    <ligand>
        <name>a divalent metal cation</name>
        <dbReference type="ChEBI" id="CHEBI:60240"/>
        <label>1</label>
    </ligand>
</feature>
<reference evidence="9 10" key="1">
    <citation type="journal article" date="2016" name="Nat. Commun.">
        <title>Thousands of microbial genomes shed light on interconnected biogeochemical processes in an aquifer system.</title>
        <authorList>
            <person name="Anantharaman K."/>
            <person name="Brown C.T."/>
            <person name="Hug L.A."/>
            <person name="Sharon I."/>
            <person name="Castelle C.J."/>
            <person name="Probst A.J."/>
            <person name="Thomas B.C."/>
            <person name="Singh A."/>
            <person name="Wilkins M.J."/>
            <person name="Karaoz U."/>
            <person name="Brodie E.L."/>
            <person name="Williams K.H."/>
            <person name="Hubbard S.S."/>
            <person name="Banfield J.F."/>
        </authorList>
    </citation>
    <scope>NUCLEOTIDE SEQUENCE [LARGE SCALE GENOMIC DNA]</scope>
</reference>
<feature type="binding site" evidence="6">
    <location>
        <position position="211"/>
    </location>
    <ligand>
        <name>a divalent metal cation</name>
        <dbReference type="ChEBI" id="CHEBI:60240"/>
        <label>2</label>
        <note>catalytic</note>
    </ligand>
</feature>
<dbReference type="NCBIfam" id="TIGR00500">
    <property type="entry name" value="met_pdase_I"/>
    <property type="match status" value="1"/>
</dbReference>
<proteinExistence type="inferred from homology"/>
<dbReference type="PRINTS" id="PR00599">
    <property type="entry name" value="MAPEPTIDASE"/>
</dbReference>
<dbReference type="STRING" id="1802391.A3D72_03560"/>
<dbReference type="CDD" id="cd01086">
    <property type="entry name" value="MetAP1"/>
    <property type="match status" value="1"/>
</dbReference>
<keyword evidence="4 6" id="KW-0479">Metal-binding</keyword>